<proteinExistence type="inferred from homology"/>
<dbReference type="InterPro" id="IPR036291">
    <property type="entry name" value="NAD(P)-bd_dom_sf"/>
</dbReference>
<evidence type="ECO:0000256" key="6">
    <source>
        <dbReference type="ARBA" id="ARBA00023136"/>
    </source>
</evidence>
<feature type="transmembrane region" description="Helical" evidence="7">
    <location>
        <begin position="86"/>
        <end position="104"/>
    </location>
</feature>
<dbReference type="AlphaFoldDB" id="A0A2H0XEH8"/>
<keyword evidence="4 7" id="KW-0812">Transmembrane</keyword>
<feature type="transmembrane region" description="Helical" evidence="7">
    <location>
        <begin position="29"/>
        <end position="47"/>
    </location>
</feature>
<feature type="domain" description="RCK N-terminal" evidence="8">
    <location>
        <begin position="402"/>
        <end position="519"/>
    </location>
</feature>
<comment type="subcellular location">
    <subcellularLocation>
        <location evidence="1">Membrane</location>
        <topology evidence="1">Multi-pass membrane protein</topology>
    </subcellularLocation>
</comment>
<comment type="similarity">
    <text evidence="2">Belongs to the monovalent cation:proton antiporter 2 (CPA2) transporter (TC 2.A.37) family.</text>
</comment>
<feature type="transmembrane region" description="Helical" evidence="7">
    <location>
        <begin position="215"/>
        <end position="233"/>
    </location>
</feature>
<comment type="caution">
    <text evidence="9">The sequence shown here is derived from an EMBL/GenBank/DDBJ whole genome shotgun (WGS) entry which is preliminary data.</text>
</comment>
<feature type="transmembrane region" description="Helical" evidence="7">
    <location>
        <begin position="6"/>
        <end position="24"/>
    </location>
</feature>
<dbReference type="PROSITE" id="PS51201">
    <property type="entry name" value="RCK_N"/>
    <property type="match status" value="1"/>
</dbReference>
<dbReference type="InterPro" id="IPR038770">
    <property type="entry name" value="Na+/solute_symporter_sf"/>
</dbReference>
<dbReference type="Pfam" id="PF02254">
    <property type="entry name" value="TrkA_N"/>
    <property type="match status" value="1"/>
</dbReference>
<evidence type="ECO:0000256" key="1">
    <source>
        <dbReference type="ARBA" id="ARBA00004141"/>
    </source>
</evidence>
<feature type="transmembrane region" description="Helical" evidence="7">
    <location>
        <begin position="53"/>
        <end position="74"/>
    </location>
</feature>
<dbReference type="GO" id="GO:0015297">
    <property type="term" value="F:antiporter activity"/>
    <property type="evidence" value="ECO:0007669"/>
    <property type="project" value="InterPro"/>
</dbReference>
<evidence type="ECO:0000256" key="3">
    <source>
        <dbReference type="ARBA" id="ARBA00022448"/>
    </source>
</evidence>
<feature type="transmembrane region" description="Helical" evidence="7">
    <location>
        <begin position="116"/>
        <end position="135"/>
    </location>
</feature>
<name>A0A2H0XEH8_UNCKA</name>
<dbReference type="Pfam" id="PF00999">
    <property type="entry name" value="Na_H_Exchanger"/>
    <property type="match status" value="1"/>
</dbReference>
<keyword evidence="3" id="KW-0813">Transport</keyword>
<reference evidence="10" key="1">
    <citation type="submission" date="2017-09" db="EMBL/GenBank/DDBJ databases">
        <title>Depth-based differentiation of microbial function through sediment-hosted aquifers and enrichment of novel symbionts in the deep terrestrial subsurface.</title>
        <authorList>
            <person name="Probst A.J."/>
            <person name="Ladd B."/>
            <person name="Jarett J.K."/>
            <person name="Geller-Mcgrath D.E."/>
            <person name="Sieber C.M.K."/>
            <person name="Emerson J.B."/>
            <person name="Anantharaman K."/>
            <person name="Thomas B.C."/>
            <person name="Malmstrom R."/>
            <person name="Stieglmeier M."/>
            <person name="Klingl A."/>
            <person name="Woyke T."/>
            <person name="Ryan C.M."/>
            <person name="Banfield J.F."/>
        </authorList>
    </citation>
    <scope>NUCLEOTIDE SEQUENCE [LARGE SCALE GENOMIC DNA]</scope>
</reference>
<evidence type="ECO:0000313" key="9">
    <source>
        <dbReference type="EMBL" id="PIS22559.1"/>
    </source>
</evidence>
<dbReference type="GO" id="GO:0006813">
    <property type="term" value="P:potassium ion transport"/>
    <property type="evidence" value="ECO:0007669"/>
    <property type="project" value="InterPro"/>
</dbReference>
<organism evidence="9 10">
    <name type="scientific">candidate division WWE3 bacterium CG08_land_8_20_14_0_20_41_10</name>
    <dbReference type="NCBI Taxonomy" id="1975085"/>
    <lineage>
        <taxon>Bacteria</taxon>
        <taxon>Katanobacteria</taxon>
    </lineage>
</organism>
<dbReference type="Gene3D" id="1.20.1530.20">
    <property type="match status" value="1"/>
</dbReference>
<evidence type="ECO:0000259" key="8">
    <source>
        <dbReference type="PROSITE" id="PS51201"/>
    </source>
</evidence>
<sequence>MQIFTQISLILAVATLLSVLARLLKQPAILAYVLTGFLCATYFLQAGDLGANSTFSTFSDLGITILLFIVGINLSPKAIKTVGKNAFLAGAGQMIFTTFAGYLLAKVLGFDPVPAIIIALAFSFSSTIIVLKLLGDLGDLEKLHSRIAIGILLLQDLIASICLIFLTTLDTAYRGGFFIALLLLKGLAVSLLIWLVSTKFLGRLSRFFAKSQENLFLFSIAWGFGISSLFAEMGFSKEIGALIAGVALSTLPFSTEIASKLRPLRDFFVILFFVALGSKIEPNQVVQYLPSIIIFSIFVILVKPVITALNLRLLGYNRKVAFKTGVSLAQISEFSLVLVLLASKLTFVNQNLVQIVTLVCVVTITMSLYLIKFGDKLYIFLNNIFTPHRSMSKEAMETVKQTYDVILFGCNRVGWDFVKAFNNLGTGFIAVDYNPETLEELKKKNINCIYGDAEDAEFLDELNVAQARMVISTIPDYETSILLLEEVRKTNRESAVVLISYNVDDALAFYQKGATYVILPHFISAQHATKLLEELGVNHNSFENEKNNHILYLNERKNMGHAHPPH</sequence>
<dbReference type="InterPro" id="IPR003148">
    <property type="entry name" value="RCK_N"/>
</dbReference>
<evidence type="ECO:0000256" key="2">
    <source>
        <dbReference type="ARBA" id="ARBA00005551"/>
    </source>
</evidence>
<keyword evidence="6 7" id="KW-0472">Membrane</keyword>
<dbReference type="InterPro" id="IPR006153">
    <property type="entry name" value="Cation/H_exchanger_TM"/>
</dbReference>
<feature type="transmembrane region" description="Helical" evidence="7">
    <location>
        <begin position="175"/>
        <end position="195"/>
    </location>
</feature>
<evidence type="ECO:0000256" key="5">
    <source>
        <dbReference type="ARBA" id="ARBA00022989"/>
    </source>
</evidence>
<accession>A0A2H0XEH8</accession>
<dbReference type="SUPFAM" id="SSF51735">
    <property type="entry name" value="NAD(P)-binding Rossmann-fold domains"/>
    <property type="match status" value="1"/>
</dbReference>
<feature type="transmembrane region" description="Helical" evidence="7">
    <location>
        <begin position="352"/>
        <end position="371"/>
    </location>
</feature>
<feature type="transmembrane region" description="Helical" evidence="7">
    <location>
        <begin position="147"/>
        <end position="169"/>
    </location>
</feature>
<dbReference type="EMBL" id="PEYU01000024">
    <property type="protein sequence ID" value="PIS22559.1"/>
    <property type="molecule type" value="Genomic_DNA"/>
</dbReference>
<dbReference type="Proteomes" id="UP000231252">
    <property type="component" value="Unassembled WGS sequence"/>
</dbReference>
<dbReference type="GO" id="GO:0016020">
    <property type="term" value="C:membrane"/>
    <property type="evidence" value="ECO:0007669"/>
    <property type="project" value="UniProtKB-SubCell"/>
</dbReference>
<protein>
    <recommendedName>
        <fullName evidence="8">RCK N-terminal domain-containing protein</fullName>
    </recommendedName>
</protein>
<evidence type="ECO:0000313" key="10">
    <source>
        <dbReference type="Proteomes" id="UP000231252"/>
    </source>
</evidence>
<gene>
    <name evidence="9" type="ORF">COT50_01265</name>
</gene>
<feature type="transmembrane region" description="Helical" evidence="7">
    <location>
        <begin position="292"/>
        <end position="314"/>
    </location>
</feature>
<evidence type="ECO:0000256" key="7">
    <source>
        <dbReference type="SAM" id="Phobius"/>
    </source>
</evidence>
<keyword evidence="5 7" id="KW-1133">Transmembrane helix</keyword>
<dbReference type="PANTHER" id="PTHR42751:SF3">
    <property type="entry name" value="SODIUM_GLUTAMATE SYMPORTER"/>
    <property type="match status" value="1"/>
</dbReference>
<dbReference type="PANTHER" id="PTHR42751">
    <property type="entry name" value="SODIUM/HYDROGEN EXCHANGER FAMILY/TRKA DOMAIN PROTEIN"/>
    <property type="match status" value="1"/>
</dbReference>
<dbReference type="GO" id="GO:1902600">
    <property type="term" value="P:proton transmembrane transport"/>
    <property type="evidence" value="ECO:0007669"/>
    <property type="project" value="InterPro"/>
</dbReference>
<dbReference type="Gene3D" id="3.40.50.720">
    <property type="entry name" value="NAD(P)-binding Rossmann-like Domain"/>
    <property type="match status" value="1"/>
</dbReference>
<evidence type="ECO:0000256" key="4">
    <source>
        <dbReference type="ARBA" id="ARBA00022692"/>
    </source>
</evidence>